<proteinExistence type="predicted"/>
<keyword evidence="2" id="KW-1185">Reference proteome</keyword>
<gene>
    <name evidence="1" type="ORF">SKAU_G00176730</name>
</gene>
<comment type="caution">
    <text evidence="1">The sequence shown here is derived from an EMBL/GenBank/DDBJ whole genome shotgun (WGS) entry which is preliminary data.</text>
</comment>
<sequence length="105" mass="11544">MRAVKRNLLGLHPSTPNKQECAVECLSFLGLTAWAKERLSELEKALCIPRPVGCEITGPRLEDVWGQPPRTEVTRGPDVFGLKGNRTAHLMPGSRVDLGNELPLC</sequence>
<evidence type="ECO:0000313" key="2">
    <source>
        <dbReference type="Proteomes" id="UP001152622"/>
    </source>
</evidence>
<dbReference type="EMBL" id="JAINUF010000005">
    <property type="protein sequence ID" value="KAJ8361148.1"/>
    <property type="molecule type" value="Genomic_DNA"/>
</dbReference>
<name>A0A9Q1FLF5_SYNKA</name>
<accession>A0A9Q1FLF5</accession>
<organism evidence="1 2">
    <name type="scientific">Synaphobranchus kaupii</name>
    <name type="common">Kaup's arrowtooth eel</name>
    <dbReference type="NCBI Taxonomy" id="118154"/>
    <lineage>
        <taxon>Eukaryota</taxon>
        <taxon>Metazoa</taxon>
        <taxon>Chordata</taxon>
        <taxon>Craniata</taxon>
        <taxon>Vertebrata</taxon>
        <taxon>Euteleostomi</taxon>
        <taxon>Actinopterygii</taxon>
        <taxon>Neopterygii</taxon>
        <taxon>Teleostei</taxon>
        <taxon>Anguilliformes</taxon>
        <taxon>Synaphobranchidae</taxon>
        <taxon>Synaphobranchus</taxon>
    </lineage>
</organism>
<protein>
    <submittedName>
        <fullName evidence="1">Uncharacterized protein</fullName>
    </submittedName>
</protein>
<dbReference type="AlphaFoldDB" id="A0A9Q1FLF5"/>
<reference evidence="1" key="1">
    <citation type="journal article" date="2023" name="Science">
        <title>Genome structures resolve the early diversification of teleost fishes.</title>
        <authorList>
            <person name="Parey E."/>
            <person name="Louis A."/>
            <person name="Montfort J."/>
            <person name="Bouchez O."/>
            <person name="Roques C."/>
            <person name="Iampietro C."/>
            <person name="Lluch J."/>
            <person name="Castinel A."/>
            <person name="Donnadieu C."/>
            <person name="Desvignes T."/>
            <person name="Floi Bucao C."/>
            <person name="Jouanno E."/>
            <person name="Wen M."/>
            <person name="Mejri S."/>
            <person name="Dirks R."/>
            <person name="Jansen H."/>
            <person name="Henkel C."/>
            <person name="Chen W.J."/>
            <person name="Zahm M."/>
            <person name="Cabau C."/>
            <person name="Klopp C."/>
            <person name="Thompson A.W."/>
            <person name="Robinson-Rechavi M."/>
            <person name="Braasch I."/>
            <person name="Lecointre G."/>
            <person name="Bobe J."/>
            <person name="Postlethwait J.H."/>
            <person name="Berthelot C."/>
            <person name="Roest Crollius H."/>
            <person name="Guiguen Y."/>
        </authorList>
    </citation>
    <scope>NUCLEOTIDE SEQUENCE</scope>
    <source>
        <strain evidence="1">WJC10195</strain>
    </source>
</reference>
<evidence type="ECO:0000313" key="1">
    <source>
        <dbReference type="EMBL" id="KAJ8361148.1"/>
    </source>
</evidence>
<dbReference type="Proteomes" id="UP001152622">
    <property type="component" value="Chromosome 5"/>
</dbReference>